<evidence type="ECO:0000256" key="2">
    <source>
        <dbReference type="SAM" id="Phobius"/>
    </source>
</evidence>
<feature type="region of interest" description="Disordered" evidence="1">
    <location>
        <begin position="303"/>
        <end position="395"/>
    </location>
</feature>
<gene>
    <name evidence="3" type="ORF">Sxan_14790</name>
</gene>
<sequence length="441" mass="47704">MTPDMTKAFTGARKTLAMAVGVGSLIIAGIGFAGSYAAVVDLARRKGFGDFALVFPIGIDAGIAVLLALDLLLSWIRMPFPLLRHMAWMLTAATITFNGAAAWPDPLAVGMHSVMPVLFVVVVEAVRHAVGRLANITADKHMDSVRIWRWILSPLPTAKLWRRMKLWELRSYEQALGLDQDRLVYEAHLQARYGPAWRWKAPVEALLPLRLARIGVPLTDTAAAGLAAAGIEIKWRSAATAPALPPETLPAFEEHTLGAVAVVGQAVISYADTPTLPQVPIHPEDAEEFPSIRALVPARTHAFAAEDKPRKNREEVTARIPADRDLEEDMPECQDTGHADGGQAEEPSPSPAPGGAAKQANRSDAASAKTQVPPVSPEPGSPLTERNARAAEEGAKRRVTYALGWHQVQLDKPTTTQTEYAKHLGISTRTLRRAIHENTPA</sequence>
<feature type="transmembrane region" description="Helical" evidence="2">
    <location>
        <begin position="16"/>
        <end position="39"/>
    </location>
</feature>
<evidence type="ECO:0000313" key="3">
    <source>
        <dbReference type="EMBL" id="GHI84115.1"/>
    </source>
</evidence>
<keyword evidence="2" id="KW-0812">Transmembrane</keyword>
<evidence type="ECO:0000313" key="4">
    <source>
        <dbReference type="Proteomes" id="UP000600026"/>
    </source>
</evidence>
<feature type="compositionally biased region" description="Basic and acidic residues" evidence="1">
    <location>
        <begin position="386"/>
        <end position="395"/>
    </location>
</feature>
<dbReference type="AlphaFoldDB" id="A0A919GTY2"/>
<dbReference type="PANTHER" id="PTHR23242">
    <property type="entry name" value="TRANSCRIPTION FACTOR HOXA13"/>
    <property type="match status" value="1"/>
</dbReference>
<protein>
    <recommendedName>
        <fullName evidence="5">DUF2637 domain-containing protein</fullName>
    </recommendedName>
</protein>
<dbReference type="PANTHER" id="PTHR23242:SF9">
    <property type="entry name" value="TRANSCRIPTION FACTOR HOXA13"/>
    <property type="match status" value="1"/>
</dbReference>
<name>A0A919GTY2_9ACTN</name>
<reference evidence="3" key="1">
    <citation type="submission" date="2020-09" db="EMBL/GenBank/DDBJ databases">
        <title>Whole genome shotgun sequence of Streptomyces xanthophaeus NBRC 12829.</title>
        <authorList>
            <person name="Komaki H."/>
            <person name="Tamura T."/>
        </authorList>
    </citation>
    <scope>NUCLEOTIDE SEQUENCE</scope>
    <source>
        <strain evidence="3">NBRC 12829</strain>
    </source>
</reference>
<keyword evidence="2" id="KW-0472">Membrane</keyword>
<evidence type="ECO:0008006" key="5">
    <source>
        <dbReference type="Google" id="ProtNLM"/>
    </source>
</evidence>
<dbReference type="InterPro" id="IPR021235">
    <property type="entry name" value="DUF2637"/>
</dbReference>
<organism evidence="3 4">
    <name type="scientific">Streptomyces xanthophaeus</name>
    <dbReference type="NCBI Taxonomy" id="67385"/>
    <lineage>
        <taxon>Bacteria</taxon>
        <taxon>Bacillati</taxon>
        <taxon>Actinomycetota</taxon>
        <taxon>Actinomycetes</taxon>
        <taxon>Kitasatosporales</taxon>
        <taxon>Streptomycetaceae</taxon>
        <taxon>Streptomyces</taxon>
    </lineage>
</organism>
<comment type="caution">
    <text evidence="3">The sequence shown here is derived from an EMBL/GenBank/DDBJ whole genome shotgun (WGS) entry which is preliminary data.</text>
</comment>
<dbReference type="Pfam" id="PF10935">
    <property type="entry name" value="DUF2637"/>
    <property type="match status" value="1"/>
</dbReference>
<proteinExistence type="predicted"/>
<keyword evidence="4" id="KW-1185">Reference proteome</keyword>
<feature type="transmembrane region" description="Helical" evidence="2">
    <location>
        <begin position="85"/>
        <end position="103"/>
    </location>
</feature>
<accession>A0A919GTY2</accession>
<dbReference type="Proteomes" id="UP000600026">
    <property type="component" value="Unassembled WGS sequence"/>
</dbReference>
<evidence type="ECO:0000256" key="1">
    <source>
        <dbReference type="SAM" id="MobiDB-lite"/>
    </source>
</evidence>
<feature type="compositionally biased region" description="Basic and acidic residues" evidence="1">
    <location>
        <begin position="304"/>
        <end position="324"/>
    </location>
</feature>
<feature type="compositionally biased region" description="Polar residues" evidence="1">
    <location>
        <begin position="360"/>
        <end position="370"/>
    </location>
</feature>
<dbReference type="EMBL" id="BNEE01000004">
    <property type="protein sequence ID" value="GHI84115.1"/>
    <property type="molecule type" value="Genomic_DNA"/>
</dbReference>
<feature type="transmembrane region" description="Helical" evidence="2">
    <location>
        <begin position="51"/>
        <end position="73"/>
    </location>
</feature>
<keyword evidence="2" id="KW-1133">Transmembrane helix</keyword>